<dbReference type="CDD" id="cd03064">
    <property type="entry name" value="TRX_Fd_NuoE"/>
    <property type="match status" value="1"/>
</dbReference>
<reference evidence="15 16" key="1">
    <citation type="journal article" date="2019" name="Int. J. Syst. Evol. Microbiol.">
        <title>The Global Catalogue of Microorganisms (GCM) 10K type strain sequencing project: providing services to taxonomists for standard genome sequencing and annotation.</title>
        <authorList>
            <consortium name="The Broad Institute Genomics Platform"/>
            <consortium name="The Broad Institute Genome Sequencing Center for Infectious Disease"/>
            <person name="Wu L."/>
            <person name="Ma J."/>
        </authorList>
    </citation>
    <scope>NUCLEOTIDE SEQUENCE [LARGE SCALE GENOMIC DNA]</scope>
    <source>
        <strain evidence="15 16">JCM 4087</strain>
    </source>
</reference>
<name>A0ABN3WPV9_STRTU</name>
<sequence length="652" mass="70818">MGPQHPSTHGVLRLILEIDGETVTDARAGIGYLHTGIEKNLEYRTWTQGTTFVTRMDYLMPIVNETVYCLAVERLLGITDQVPDRATVLRVLLMELNRISSHLVYVAMGGTELGATTVAVFGFRDREMCLDVLELITGLRMNHAYVRPGGLAQDLPPGAVDQVREFIKKLRRNLVEYDKLVVGNPLFKARMQGVGYLDLAGSLALGATGPILRAAGLPHDLRKSDPYCGYETYDFEVPTVDTCDSFGRLLVRMEEIRQSLRIMEQCLDRLEPGPVMVADRKIAWPAQLALGPDGLGNSLDHIKKIMGTSMEALIHHFKLVTEGFRGTAGTGVRGGGVAQGGAGRPRRQRRRHPALPGALPRPLLHQPPVHGGDVRGRPGRRRHRRRGQHRPGHGRLRQVTGIQLGMPRLPAPDYPEDVRARLAADAGEVIARYPDSRSALLPLLHLVQAEEGHVSRTGIRFCAGQLGLTTAEVTAVATFYTMYRREPGGDYQVGVCTNTLCAVLGGDAIFDALKSHLGVENGGTTDDGKVTLEHIECNAACDYAPVVMVNWEFFDNQTVESAKRIVDDLRAGRTVEPTRGAPLCTHRETSRLLAGFPDERPGAVEAGGGAGPASLAGLRLARGEDGTARVGPPRGVPHGRDAQEPGSEEGEG</sequence>
<dbReference type="EMBL" id="BAAAXZ010000067">
    <property type="protein sequence ID" value="GAA2922070.1"/>
    <property type="molecule type" value="Genomic_DNA"/>
</dbReference>
<dbReference type="PROSITE" id="PS01099">
    <property type="entry name" value="COMPLEX1_24K"/>
    <property type="match status" value="1"/>
</dbReference>
<comment type="similarity">
    <text evidence="2">Belongs to the complex I 24 kDa subunit family.</text>
</comment>
<keyword evidence="8" id="KW-0408">Iron</keyword>
<keyword evidence="6" id="KW-0479">Metal-binding</keyword>
<evidence type="ECO:0000256" key="2">
    <source>
        <dbReference type="ARBA" id="ARBA00010643"/>
    </source>
</evidence>
<evidence type="ECO:0000256" key="6">
    <source>
        <dbReference type="ARBA" id="ARBA00022723"/>
    </source>
</evidence>
<organism evidence="15 16">
    <name type="scientific">Streptomyces thioluteus</name>
    <dbReference type="NCBI Taxonomy" id="66431"/>
    <lineage>
        <taxon>Bacteria</taxon>
        <taxon>Bacillati</taxon>
        <taxon>Actinomycetota</taxon>
        <taxon>Actinomycetes</taxon>
        <taxon>Kitasatosporales</taxon>
        <taxon>Streptomycetaceae</taxon>
        <taxon>Streptomyces</taxon>
    </lineage>
</organism>
<feature type="domain" description="NADH-quinone oxidoreductase subunit D" evidence="14">
    <location>
        <begin position="113"/>
        <end position="331"/>
    </location>
</feature>
<evidence type="ECO:0000256" key="3">
    <source>
        <dbReference type="ARBA" id="ARBA00022448"/>
    </source>
</evidence>
<dbReference type="InterPro" id="IPR036249">
    <property type="entry name" value="Thioredoxin-like_sf"/>
</dbReference>
<dbReference type="Gene3D" id="3.40.30.10">
    <property type="entry name" value="Glutaredoxin"/>
    <property type="match status" value="1"/>
</dbReference>
<dbReference type="InterPro" id="IPR002023">
    <property type="entry name" value="NuoE-like"/>
</dbReference>
<comment type="caution">
    <text evidence="15">The sequence shown here is derived from an EMBL/GenBank/DDBJ whole genome shotgun (WGS) entry which is preliminary data.</text>
</comment>
<feature type="region of interest" description="Disordered" evidence="13">
    <location>
        <begin position="598"/>
        <end position="652"/>
    </location>
</feature>
<dbReference type="Gene3D" id="1.10.645.10">
    <property type="entry name" value="Cytochrome-c3 Hydrogenase, chain B"/>
    <property type="match status" value="1"/>
</dbReference>
<dbReference type="InterPro" id="IPR014029">
    <property type="entry name" value="NADH_UbQ_OxRdtase_49kDa_CS"/>
</dbReference>
<dbReference type="PROSITE" id="PS00535">
    <property type="entry name" value="COMPLEX1_49K"/>
    <property type="match status" value="1"/>
</dbReference>
<evidence type="ECO:0000256" key="13">
    <source>
        <dbReference type="SAM" id="MobiDB-lite"/>
    </source>
</evidence>
<evidence type="ECO:0000256" key="12">
    <source>
        <dbReference type="RuleBase" id="RU003685"/>
    </source>
</evidence>
<dbReference type="Gene3D" id="1.10.10.1590">
    <property type="entry name" value="NADH-quinone oxidoreductase subunit E"/>
    <property type="match status" value="1"/>
</dbReference>
<feature type="compositionally biased region" description="Basic residues" evidence="13">
    <location>
        <begin position="344"/>
        <end position="353"/>
    </location>
</feature>
<evidence type="ECO:0000256" key="1">
    <source>
        <dbReference type="ARBA" id="ARBA00005769"/>
    </source>
</evidence>
<feature type="compositionally biased region" description="Basic residues" evidence="13">
    <location>
        <begin position="377"/>
        <end position="396"/>
    </location>
</feature>
<keyword evidence="3 12" id="KW-0813">Transport</keyword>
<dbReference type="InterPro" id="IPR029014">
    <property type="entry name" value="NiFe-Hase_large"/>
</dbReference>
<gene>
    <name evidence="15" type="ORF">GCM10020221_17800</name>
</gene>
<evidence type="ECO:0000256" key="11">
    <source>
        <dbReference type="ARBA" id="ARBA00034078"/>
    </source>
</evidence>
<dbReference type="NCBIfam" id="NF005721">
    <property type="entry name" value="PRK07539.1-1"/>
    <property type="match status" value="1"/>
</dbReference>
<dbReference type="InterPro" id="IPR022885">
    <property type="entry name" value="NDH1_su_D/H"/>
</dbReference>
<dbReference type="Pfam" id="PF01257">
    <property type="entry name" value="2Fe-2S_thioredx"/>
    <property type="match status" value="1"/>
</dbReference>
<dbReference type="PANTHER" id="PTHR11993:SF10">
    <property type="entry name" value="NADH DEHYDROGENASE [UBIQUINONE] IRON-SULFUR PROTEIN 2, MITOCHONDRIAL"/>
    <property type="match status" value="1"/>
</dbReference>
<protein>
    <recommendedName>
        <fullName evidence="14">NADH-quinone oxidoreductase subunit D domain-containing protein</fullName>
    </recommendedName>
</protein>
<evidence type="ECO:0000256" key="5">
    <source>
        <dbReference type="ARBA" id="ARBA00022719"/>
    </source>
</evidence>
<evidence type="ECO:0000256" key="9">
    <source>
        <dbReference type="ARBA" id="ARBA00023014"/>
    </source>
</evidence>
<dbReference type="SUPFAM" id="SSF56762">
    <property type="entry name" value="HydB/Nqo4-like"/>
    <property type="match status" value="1"/>
</dbReference>
<keyword evidence="16" id="KW-1185">Reference proteome</keyword>
<dbReference type="PANTHER" id="PTHR11993">
    <property type="entry name" value="NADH-UBIQUINONE OXIDOREDUCTASE 49 KDA SUBUNIT"/>
    <property type="match status" value="1"/>
</dbReference>
<keyword evidence="10 12" id="KW-0520">NAD</keyword>
<keyword evidence="9" id="KW-0411">Iron-sulfur</keyword>
<dbReference type="NCBIfam" id="NF004739">
    <property type="entry name" value="PRK06075.1"/>
    <property type="match status" value="1"/>
</dbReference>
<dbReference type="InterPro" id="IPR001135">
    <property type="entry name" value="NADH_Q_OxRdtase_suD"/>
</dbReference>
<feature type="region of interest" description="Disordered" evidence="13">
    <location>
        <begin position="328"/>
        <end position="400"/>
    </location>
</feature>
<dbReference type="Pfam" id="PF00346">
    <property type="entry name" value="Complex1_49kDa"/>
    <property type="match status" value="1"/>
</dbReference>
<evidence type="ECO:0000256" key="7">
    <source>
        <dbReference type="ARBA" id="ARBA00022967"/>
    </source>
</evidence>
<keyword evidence="7 12" id="KW-1278">Translocase</keyword>
<evidence type="ECO:0000256" key="8">
    <source>
        <dbReference type="ARBA" id="ARBA00023004"/>
    </source>
</evidence>
<dbReference type="Proteomes" id="UP001501102">
    <property type="component" value="Unassembled WGS sequence"/>
</dbReference>
<evidence type="ECO:0000313" key="16">
    <source>
        <dbReference type="Proteomes" id="UP001501102"/>
    </source>
</evidence>
<dbReference type="InterPro" id="IPR041921">
    <property type="entry name" value="NuoE_N"/>
</dbReference>
<dbReference type="InterPro" id="IPR042128">
    <property type="entry name" value="NuoE_dom"/>
</dbReference>
<evidence type="ECO:0000256" key="10">
    <source>
        <dbReference type="ARBA" id="ARBA00023027"/>
    </source>
</evidence>
<keyword evidence="4" id="KW-0001">2Fe-2S</keyword>
<feature type="compositionally biased region" description="Gly residues" evidence="13">
    <location>
        <begin position="328"/>
        <end position="343"/>
    </location>
</feature>
<proteinExistence type="inferred from homology"/>
<dbReference type="SUPFAM" id="SSF52833">
    <property type="entry name" value="Thioredoxin-like"/>
    <property type="match status" value="1"/>
</dbReference>
<comment type="similarity">
    <text evidence="1 12">Belongs to the complex I 49 kDa subunit family.</text>
</comment>
<keyword evidence="5" id="KW-0874">Quinone</keyword>
<feature type="compositionally biased region" description="Low complexity" evidence="13">
    <location>
        <begin position="354"/>
        <end position="371"/>
    </location>
</feature>
<comment type="cofactor">
    <cofactor evidence="11">
        <name>[2Fe-2S] cluster</name>
        <dbReference type="ChEBI" id="CHEBI:190135"/>
    </cofactor>
</comment>
<evidence type="ECO:0000256" key="4">
    <source>
        <dbReference type="ARBA" id="ARBA00022714"/>
    </source>
</evidence>
<evidence type="ECO:0000259" key="14">
    <source>
        <dbReference type="Pfam" id="PF00346"/>
    </source>
</evidence>
<accession>A0ABN3WPV9</accession>
<evidence type="ECO:0000313" key="15">
    <source>
        <dbReference type="EMBL" id="GAA2922070.1"/>
    </source>
</evidence>